<evidence type="ECO:0000313" key="3">
    <source>
        <dbReference type="Proteomes" id="UP000734854"/>
    </source>
</evidence>
<dbReference type="InterPro" id="IPR009769">
    <property type="entry name" value="EDR2_C"/>
</dbReference>
<comment type="caution">
    <text evidence="2">The sequence shown here is derived from an EMBL/GenBank/DDBJ whole genome shotgun (WGS) entry which is preliminary data.</text>
</comment>
<evidence type="ECO:0000313" key="2">
    <source>
        <dbReference type="EMBL" id="KAG6473359.1"/>
    </source>
</evidence>
<dbReference type="EMBL" id="JACMSC010000019">
    <property type="protein sequence ID" value="KAG6473359.1"/>
    <property type="molecule type" value="Genomic_DNA"/>
</dbReference>
<sequence>MGACVSKSNCRSRRRSGCHWFRRSRRMILASIPDARKARIWDDENHSVQIETSSKNRKSEFSNMIVHLTQLQWHHTQMDASVICQEDAWFDSVSILESDSDDDFSSVHGDCIPSANATVAQPLQYENASCCMEDVCLSTPLTVVPTINCFPADRLVNSCRSFRELPSKVEEARDRAQGADIYTKKKKGLNESYGGLKGSKEVHETDDKSHVNKASLHICNLVPSVCFNNKVQQMPNASPPCQKKRSAVIRLSYKRKSYDGEEITEFCASNKFLCRPKGGIVVPRSPGEKSMPGCWSFLEPSTFKLRGQNYFRHDLLCSISFTELLDKRKLPAPNYAPYYPVGVDLFLCPRKMHHIAQHIELPSVKPHEKVPSLLIVNIQMPTYPAAMFLGDSDGEGMSLVLYFKISECFDKEISSSFQDLLKRFIDDETEKVKGIAIDSSIPFRERLKIVAGVVNPEDLLLSATERKLVQAYNEKPVLSRPQHSFYSGTNYFEIDLDIHRFSYISRKGLEAFRERLKHGILDLGLTIQAQKQDELPEHVLCCLRLNKIDFVNHGQIPTIISREDD</sequence>
<dbReference type="AlphaFoldDB" id="A0A8J5EDV8"/>
<evidence type="ECO:0000259" key="1">
    <source>
        <dbReference type="Pfam" id="PF07059"/>
    </source>
</evidence>
<reference evidence="2 3" key="1">
    <citation type="submission" date="2020-08" db="EMBL/GenBank/DDBJ databases">
        <title>Plant Genome Project.</title>
        <authorList>
            <person name="Zhang R.-G."/>
        </authorList>
    </citation>
    <scope>NUCLEOTIDE SEQUENCE [LARGE SCALE GENOMIC DNA]</scope>
    <source>
        <tissue evidence="2">Rhizome</tissue>
    </source>
</reference>
<dbReference type="PANTHER" id="PTHR31558:SF40">
    <property type="entry name" value="EXPRESSED PROTEIN"/>
    <property type="match status" value="1"/>
</dbReference>
<dbReference type="Pfam" id="PF07059">
    <property type="entry name" value="EDR2_C"/>
    <property type="match status" value="1"/>
</dbReference>
<protein>
    <recommendedName>
        <fullName evidence="1">Protein ENHANCED DISEASE RESISTANCE 2 C-terminal domain-containing protein</fullName>
    </recommendedName>
</protein>
<proteinExistence type="predicted"/>
<keyword evidence="3" id="KW-1185">Reference proteome</keyword>
<dbReference type="PANTHER" id="PTHR31558">
    <property type="entry name" value="CW14 PROTEIN"/>
    <property type="match status" value="1"/>
</dbReference>
<organism evidence="2 3">
    <name type="scientific">Zingiber officinale</name>
    <name type="common">Ginger</name>
    <name type="synonym">Amomum zingiber</name>
    <dbReference type="NCBI Taxonomy" id="94328"/>
    <lineage>
        <taxon>Eukaryota</taxon>
        <taxon>Viridiplantae</taxon>
        <taxon>Streptophyta</taxon>
        <taxon>Embryophyta</taxon>
        <taxon>Tracheophyta</taxon>
        <taxon>Spermatophyta</taxon>
        <taxon>Magnoliopsida</taxon>
        <taxon>Liliopsida</taxon>
        <taxon>Zingiberales</taxon>
        <taxon>Zingiberaceae</taxon>
        <taxon>Zingiber</taxon>
    </lineage>
</organism>
<accession>A0A8J5EDV8</accession>
<dbReference type="Proteomes" id="UP000734854">
    <property type="component" value="Unassembled WGS sequence"/>
</dbReference>
<name>A0A8J5EDV8_ZINOF</name>
<feature type="domain" description="Protein ENHANCED DISEASE RESISTANCE 2 C-terminal" evidence="1">
    <location>
        <begin position="295"/>
        <end position="549"/>
    </location>
</feature>
<gene>
    <name evidence="2" type="ORF">ZIOFF_067274</name>
</gene>